<dbReference type="Gene3D" id="3.30.870.10">
    <property type="entry name" value="Endonuclease Chain A"/>
    <property type="match status" value="2"/>
</dbReference>
<gene>
    <name evidence="9" type="primary">pssA</name>
    <name evidence="9" type="ORF">J5V48_03380</name>
</gene>
<evidence type="ECO:0000256" key="3">
    <source>
        <dbReference type="ARBA" id="ARBA00022679"/>
    </source>
</evidence>
<keyword evidence="10" id="KW-1185">Reference proteome</keyword>
<organism evidence="9 10">
    <name type="scientific">Succinivibrio faecicola</name>
    <dbReference type="NCBI Taxonomy" id="2820300"/>
    <lineage>
        <taxon>Bacteria</taxon>
        <taxon>Pseudomonadati</taxon>
        <taxon>Pseudomonadota</taxon>
        <taxon>Gammaproteobacteria</taxon>
        <taxon>Aeromonadales</taxon>
        <taxon>Succinivibrionaceae</taxon>
        <taxon>Succinivibrio</taxon>
    </lineage>
</organism>
<dbReference type="Proteomes" id="UP000731465">
    <property type="component" value="Unassembled WGS sequence"/>
</dbReference>
<evidence type="ECO:0000259" key="8">
    <source>
        <dbReference type="PROSITE" id="PS50035"/>
    </source>
</evidence>
<dbReference type="PIRSF" id="PIRSF000850">
    <property type="entry name" value="Phospholipase_D_PSS"/>
    <property type="match status" value="1"/>
</dbReference>
<dbReference type="NCBIfam" id="NF006946">
    <property type="entry name" value="PRK09428.1"/>
    <property type="match status" value="1"/>
</dbReference>
<dbReference type="EC" id="2.7.8.8" evidence="9"/>
<comment type="similarity">
    <text evidence="1">Belongs to the CDP-alcohol phosphatidyltransferase class-II family.</text>
</comment>
<evidence type="ECO:0000256" key="7">
    <source>
        <dbReference type="ARBA" id="ARBA00023264"/>
    </source>
</evidence>
<evidence type="ECO:0000256" key="6">
    <source>
        <dbReference type="ARBA" id="ARBA00023209"/>
    </source>
</evidence>
<proteinExistence type="inferred from homology"/>
<keyword evidence="5" id="KW-0443">Lipid metabolism</keyword>
<dbReference type="EMBL" id="JAGFNY010000007">
    <property type="protein sequence ID" value="MBW7569931.1"/>
    <property type="molecule type" value="Genomic_DNA"/>
</dbReference>
<protein>
    <submittedName>
        <fullName evidence="9">CDP-diacylglycerol--serine O-phosphatidyltransferase</fullName>
        <ecNumber evidence="9">2.7.8.8</ecNumber>
    </submittedName>
</protein>
<keyword evidence="7" id="KW-1208">Phospholipid metabolism</keyword>
<keyword evidence="4" id="KW-0677">Repeat</keyword>
<evidence type="ECO:0000256" key="1">
    <source>
        <dbReference type="ARBA" id="ARBA00010682"/>
    </source>
</evidence>
<evidence type="ECO:0000256" key="4">
    <source>
        <dbReference type="ARBA" id="ARBA00022737"/>
    </source>
</evidence>
<dbReference type="InterPro" id="IPR025202">
    <property type="entry name" value="PLD-like_dom"/>
</dbReference>
<comment type="caution">
    <text evidence="9">The sequence shown here is derived from an EMBL/GenBank/DDBJ whole genome shotgun (WGS) entry which is preliminary data.</text>
</comment>
<dbReference type="SMART" id="SM00155">
    <property type="entry name" value="PLDc"/>
    <property type="match status" value="2"/>
</dbReference>
<keyword evidence="6" id="KW-0594">Phospholipid biosynthesis</keyword>
<name>A0ABS7DFP0_9GAMM</name>
<dbReference type="SUPFAM" id="SSF56024">
    <property type="entry name" value="Phospholipase D/nuclease"/>
    <property type="match status" value="2"/>
</dbReference>
<evidence type="ECO:0000313" key="10">
    <source>
        <dbReference type="Proteomes" id="UP000731465"/>
    </source>
</evidence>
<dbReference type="Pfam" id="PF13091">
    <property type="entry name" value="PLDc_2"/>
    <property type="match status" value="2"/>
</dbReference>
<keyword evidence="2" id="KW-0444">Lipid biosynthesis</keyword>
<dbReference type="PANTHER" id="PTHR12586">
    <property type="entry name" value="CDP-DIACYLGLYCEROL--SERINE O-PHOSPHATIDYLTRANSFERASE"/>
    <property type="match status" value="1"/>
</dbReference>
<feature type="domain" description="PLD phosphodiesterase" evidence="8">
    <location>
        <begin position="357"/>
        <end position="384"/>
    </location>
</feature>
<dbReference type="InterPro" id="IPR016270">
    <property type="entry name" value="PGS1"/>
</dbReference>
<evidence type="ECO:0000256" key="5">
    <source>
        <dbReference type="ARBA" id="ARBA00023098"/>
    </source>
</evidence>
<keyword evidence="3 9" id="KW-0808">Transferase</keyword>
<evidence type="ECO:0000313" key="9">
    <source>
        <dbReference type="EMBL" id="MBW7569931.1"/>
    </source>
</evidence>
<evidence type="ECO:0000256" key="2">
    <source>
        <dbReference type="ARBA" id="ARBA00022516"/>
    </source>
</evidence>
<dbReference type="PANTHER" id="PTHR12586:SF1">
    <property type="entry name" value="CDP-DIACYLGLYCEROL--GLYCEROL-3-PHOSPHATE 3-PHOSPHATIDYLTRANSFERASE, MITOCHONDRIAL"/>
    <property type="match status" value="1"/>
</dbReference>
<reference evidence="9 10" key="1">
    <citation type="submission" date="2021-03" db="EMBL/GenBank/DDBJ databases">
        <title>Succinivibrio sp. nov. isolated from feces of cow.</title>
        <authorList>
            <person name="Choi J.-Y."/>
        </authorList>
    </citation>
    <scope>NUCLEOTIDE SEQUENCE [LARGE SCALE GENOMIC DNA]</scope>
    <source>
        <strain evidence="9 10">AGMB01872</strain>
    </source>
</reference>
<dbReference type="GO" id="GO:0003882">
    <property type="term" value="F:CDP-diacylglycerol-serine O-phosphatidyltransferase activity"/>
    <property type="evidence" value="ECO:0007669"/>
    <property type="project" value="UniProtKB-EC"/>
</dbReference>
<dbReference type="RefSeq" id="WP_219937134.1">
    <property type="nucleotide sequence ID" value="NZ_JAGFNY010000007.1"/>
</dbReference>
<dbReference type="InterPro" id="IPR001736">
    <property type="entry name" value="PLipase_D/transphosphatidylase"/>
</dbReference>
<dbReference type="PROSITE" id="PS50035">
    <property type="entry name" value="PLD"/>
    <property type="match status" value="1"/>
</dbReference>
<accession>A0ABS7DFP0</accession>
<sequence>MVFWKKNLPGSFYCQTRLQQLPTFAVDANNYTVLENPHRFYTRLLELIKGAKERIMITALYLQDDETGRKVLDALYEAKQHNPRLYVRVYVDFHRAQRGLIGKGPSLGNSELYYKKARTTDIPPAIYGVPVKKREIFGVMHLKGFVFDDTVLYTGASINDVYMGENGRYRLDRYHEIKSKSLADAMCNYATTAFHNNLAVQDFSQGQVKSAKEIRDEIKKLRNHLAVTQYQIKNEKLHVDQVGLTPIAGLGKKGNQLNKSVQWLIGAAKEKLFICTPYFNLPKVLSKAVEDALQRDIQVTLVVGDKRANDFFIREGEKFSPVGAVPYIYEQNLKAFVEKNRKYIESGNLRVRLWTDGDNTYHVKGMFVDNSFALITGNNLNPRAWGLDLENGIIISDPNHLLQEKFVHEQQFLLKHTAAINGVDDLDSFESYPEEIQRLLKKVKRFKASIFIKQLL</sequence>